<dbReference type="PATRIC" id="fig|1706438.3.peg.1210"/>
<evidence type="ECO:0000259" key="7">
    <source>
        <dbReference type="SMART" id="SM01329"/>
    </source>
</evidence>
<gene>
    <name evidence="8" type="primary">aksF</name>
    <name evidence="8" type="ORF">APG10_00861</name>
    <name evidence="9" type="ORF">APG11_01220</name>
    <name evidence="10" type="ORF">APG12_01200</name>
</gene>
<evidence type="ECO:0000313" key="8">
    <source>
        <dbReference type="EMBL" id="KYC45416.1"/>
    </source>
</evidence>
<organism evidence="8 12">
    <name type="scientific">Candidatus Methanofastidiosum methylothiophilum</name>
    <dbReference type="NCBI Taxonomy" id="1705564"/>
    <lineage>
        <taxon>Archaea</taxon>
        <taxon>Methanobacteriati</taxon>
        <taxon>Methanobacteriota</taxon>
        <taxon>Stenosarchaea group</taxon>
        <taxon>Candidatus Methanofastidiosia</taxon>
        <taxon>Candidatus Methanofastidiosales</taxon>
        <taxon>Candidatus Methanofastidiosaceae</taxon>
        <taxon>Candidatus Methanofastidiosum</taxon>
    </lineage>
</organism>
<dbReference type="AlphaFoldDB" id="A0A150IK73"/>
<keyword evidence="3" id="KW-0479">Metal-binding</keyword>
<dbReference type="GO" id="GO:0000287">
    <property type="term" value="F:magnesium ion binding"/>
    <property type="evidence" value="ECO:0007669"/>
    <property type="project" value="InterPro"/>
</dbReference>
<dbReference type="EC" id="1.1.1.87" evidence="8"/>
<accession>A0A150IYW6</accession>
<dbReference type="InterPro" id="IPR019818">
    <property type="entry name" value="IsoCit/isopropylmalate_DH_CS"/>
</dbReference>
<evidence type="ECO:0000256" key="3">
    <source>
        <dbReference type="ARBA" id="ARBA00022723"/>
    </source>
</evidence>
<dbReference type="EMBL" id="LNGE01000019">
    <property type="protein sequence ID" value="KYC45416.1"/>
    <property type="molecule type" value="Genomic_DNA"/>
</dbReference>
<dbReference type="Gene3D" id="3.40.718.10">
    <property type="entry name" value="Isopropylmalate Dehydrogenase"/>
    <property type="match status" value="1"/>
</dbReference>
<evidence type="ECO:0000313" key="9">
    <source>
        <dbReference type="EMBL" id="KYC47381.1"/>
    </source>
</evidence>
<protein>
    <submittedName>
        <fullName evidence="8">Homoisocitrate dehydrogenase</fullName>
        <ecNumber evidence="8">1.1.1.87</ecNumber>
    </submittedName>
</protein>
<dbReference type="SUPFAM" id="SSF53659">
    <property type="entry name" value="Isocitrate/Isopropylmalate dehydrogenase-like"/>
    <property type="match status" value="1"/>
</dbReference>
<evidence type="ECO:0000256" key="1">
    <source>
        <dbReference type="ARBA" id="ARBA00001946"/>
    </source>
</evidence>
<dbReference type="PANTHER" id="PTHR11835:SF34">
    <property type="entry name" value="ISOCITRATE DEHYDROGENASE [NAD] SUBUNIT ALPHA, MITOCHONDRIAL"/>
    <property type="match status" value="1"/>
</dbReference>
<dbReference type="PANTHER" id="PTHR11835">
    <property type="entry name" value="DECARBOXYLATING DEHYDROGENASES-ISOCITRATE, ISOPROPYLMALATE, TARTRATE"/>
    <property type="match status" value="1"/>
</dbReference>
<dbReference type="SMART" id="SM01329">
    <property type="entry name" value="Iso_dh"/>
    <property type="match status" value="1"/>
</dbReference>
<dbReference type="PATRIC" id="fig|1706437.3.peg.1230"/>
<dbReference type="GO" id="GO:0006099">
    <property type="term" value="P:tricarboxylic acid cycle"/>
    <property type="evidence" value="ECO:0007669"/>
    <property type="project" value="TreeGrafter"/>
</dbReference>
<comment type="similarity">
    <text evidence="2">Belongs to the isocitrate and isopropylmalate dehydrogenases family.</text>
</comment>
<evidence type="ECO:0000256" key="6">
    <source>
        <dbReference type="ARBA" id="ARBA00023027"/>
    </source>
</evidence>
<reference evidence="11 12" key="1">
    <citation type="journal article" date="2016" name="ISME J.">
        <title>Chasing the elusive Euryarchaeota class WSA2: genomes reveal a uniquely fastidious methyl-reducing methanogen.</title>
        <authorList>
            <person name="Nobu M.K."/>
            <person name="Narihiro T."/>
            <person name="Kuroda K."/>
            <person name="Mei R."/>
            <person name="Liu W.T."/>
        </authorList>
    </citation>
    <scope>NUCLEOTIDE SEQUENCE [LARGE SCALE GENOMIC DNA]</scope>
    <source>
        <strain evidence="8">B03fssc0709_Meth_Bin005</strain>
        <strain evidence="9">B15fssc0709_Meth_Bin003</strain>
        <strain evidence="10">BMIXfssc0709_Meth_Bin006</strain>
    </source>
</reference>
<evidence type="ECO:0000256" key="4">
    <source>
        <dbReference type="ARBA" id="ARBA00022842"/>
    </source>
</evidence>
<proteinExistence type="inferred from homology"/>
<dbReference type="GO" id="GO:0019298">
    <property type="term" value="P:coenzyme B biosynthetic process"/>
    <property type="evidence" value="ECO:0007669"/>
    <property type="project" value="UniProtKB-ARBA"/>
</dbReference>
<evidence type="ECO:0000256" key="2">
    <source>
        <dbReference type="ARBA" id="ARBA00007769"/>
    </source>
</evidence>
<dbReference type="InterPro" id="IPR024084">
    <property type="entry name" value="IsoPropMal-DH-like_dom"/>
</dbReference>
<keyword evidence="4" id="KW-0460">Magnesium</keyword>
<dbReference type="Pfam" id="PF00180">
    <property type="entry name" value="Iso_dh"/>
    <property type="match status" value="1"/>
</dbReference>
<dbReference type="GO" id="GO:0047046">
    <property type="term" value="F:homoisocitrate dehydrogenase activity"/>
    <property type="evidence" value="ECO:0007669"/>
    <property type="project" value="UniProtKB-EC"/>
</dbReference>
<dbReference type="EMBL" id="LNGF01000025">
    <property type="protein sequence ID" value="KYC47381.1"/>
    <property type="molecule type" value="Genomic_DNA"/>
</dbReference>
<evidence type="ECO:0000313" key="10">
    <source>
        <dbReference type="EMBL" id="KYC49874.1"/>
    </source>
</evidence>
<dbReference type="Proteomes" id="UP000092401">
    <property type="component" value="Unassembled WGS sequence"/>
</dbReference>
<accession>A0A150IK73</accession>
<comment type="cofactor">
    <cofactor evidence="1">
        <name>Mg(2+)</name>
        <dbReference type="ChEBI" id="CHEBI:18420"/>
    </cofactor>
</comment>
<sequence>MAYNICVIRGDGIGNDVIDAGLKLLSHINLDFNYTYAEAGYDCYLKNGTSIPQKTIDACRNADATFFGAVSSPPDIVDYKSAIVTLRKELDLFVNVRPIKSLPVEISRPNIDIVIMRENTEGMYKGIEREENGVAIAERHISEKASRRLAEFTYKYARDNNRKRVTVVHKANVLRKTCGLFRRTVLAVSEKFPDIETEEVIVDAMAMRLIKEPERFDVVVTTNLFGDILSDEASQLVGGLGIAPSGNIGEKTGLFEPVHGSAPKYAGKDVANPTATFLSAAMMMDFLGEKKEGDRIRNSIFKTFNEGKRTKDLGGNLGTLAFTEAVIENLE</sequence>
<evidence type="ECO:0000313" key="11">
    <source>
        <dbReference type="Proteomes" id="UP000091929"/>
    </source>
</evidence>
<feature type="domain" description="Isopropylmalate dehydrogenase-like" evidence="7">
    <location>
        <begin position="4"/>
        <end position="326"/>
    </location>
</feature>
<comment type="caution">
    <text evidence="8">The sequence shown here is derived from an EMBL/GenBank/DDBJ whole genome shotgun (WGS) entry which is preliminary data.</text>
</comment>
<evidence type="ECO:0000313" key="12">
    <source>
        <dbReference type="Proteomes" id="UP000092401"/>
    </source>
</evidence>
<dbReference type="FunFam" id="3.40.718.10:FF:000019">
    <property type="entry name" value="Homoisocitrate dehydrogenase"/>
    <property type="match status" value="1"/>
</dbReference>
<dbReference type="EMBL" id="LNJC01000024">
    <property type="protein sequence ID" value="KYC49874.1"/>
    <property type="molecule type" value="Genomic_DNA"/>
</dbReference>
<keyword evidence="6" id="KW-0520">NAD</keyword>
<dbReference type="PATRIC" id="fig|1706436.3.peg.872"/>
<dbReference type="Proteomes" id="UP000092403">
    <property type="component" value="Unassembled WGS sequence"/>
</dbReference>
<keyword evidence="5 8" id="KW-0560">Oxidoreductase</keyword>
<dbReference type="GO" id="GO:0051287">
    <property type="term" value="F:NAD binding"/>
    <property type="evidence" value="ECO:0007669"/>
    <property type="project" value="InterPro"/>
</dbReference>
<evidence type="ECO:0000256" key="5">
    <source>
        <dbReference type="ARBA" id="ARBA00023002"/>
    </source>
</evidence>
<name>A0A150IK73_9EURY</name>
<accession>A0A150IQQ4</accession>
<dbReference type="GO" id="GO:0004449">
    <property type="term" value="F:isocitrate dehydrogenase (NAD+) activity"/>
    <property type="evidence" value="ECO:0007669"/>
    <property type="project" value="TreeGrafter"/>
</dbReference>
<dbReference type="Proteomes" id="UP000091929">
    <property type="component" value="Unassembled WGS sequence"/>
</dbReference>
<dbReference type="PROSITE" id="PS00470">
    <property type="entry name" value="IDH_IMDH"/>
    <property type="match status" value="1"/>
</dbReference>
<dbReference type="GO" id="GO:0006102">
    <property type="term" value="P:isocitrate metabolic process"/>
    <property type="evidence" value="ECO:0007669"/>
    <property type="project" value="TreeGrafter"/>
</dbReference>